<dbReference type="Proteomes" id="UP000000963">
    <property type="component" value="Segment"/>
</dbReference>
<accession>Q854D9</accession>
<sequence length="70" mass="7820">MPKSRHWEPANCSMLCGDGVRGCHGWVTANPKSAAEEGWHVKPWEEPEEIPVKRLGEWVLLGQDGSINKP</sequence>
<evidence type="ECO:0000313" key="2">
    <source>
        <dbReference type="Proteomes" id="UP000000963"/>
    </source>
</evidence>
<protein>
    <recommendedName>
        <fullName evidence="3">HNH endonuclease</fullName>
    </recommendedName>
</protein>
<evidence type="ECO:0000313" key="1">
    <source>
        <dbReference type="EMBL" id="AAN12769.1"/>
    </source>
</evidence>
<evidence type="ECO:0008006" key="3">
    <source>
        <dbReference type="Google" id="ProtNLM"/>
    </source>
</evidence>
<dbReference type="KEGG" id="vg:1260148"/>
<organismHost>
    <name type="scientific">Mycolicibacterium smegmatis</name>
    <name type="common">Mycobacterium smegmatis</name>
    <dbReference type="NCBI Taxonomy" id="1772"/>
</organismHost>
<reference evidence="1 2" key="1">
    <citation type="journal article" date="2003" name="Cell">
        <title>Origins of highly mosaic mycobacteriophage genomes.</title>
        <authorList>
            <person name="Pedulla M.L."/>
            <person name="Ford M.E."/>
            <person name="Houtz J.M."/>
            <person name="Karthikeyan T."/>
            <person name="Wadsworth C."/>
            <person name="Lewis J.A."/>
            <person name="Jacobs-Sera D."/>
            <person name="Falbo J."/>
            <person name="Gross J."/>
            <person name="Pannunzio N.R."/>
            <person name="Brucker W."/>
            <person name="Kumar V."/>
            <person name="Kandasamy J."/>
            <person name="Keenan L."/>
            <person name="Bardarov S."/>
            <person name="Kriakov J."/>
            <person name="Lawrence J.G."/>
            <person name="Jacobs W.R. Jr."/>
            <person name="Hendrix R.W."/>
            <person name="Hatfull G.F."/>
        </authorList>
    </citation>
    <scope>NUCLEOTIDE SEQUENCE</scope>
</reference>
<organism evidence="1 2">
    <name type="scientific">Mycobacterium phage Omega</name>
    <name type="common">Mycobacteriophage Omega</name>
    <dbReference type="NCBI Taxonomy" id="2907835"/>
    <lineage>
        <taxon>Viruses</taxon>
        <taxon>Duplodnaviria</taxon>
        <taxon>Heunggongvirae</taxon>
        <taxon>Uroviricota</taxon>
        <taxon>Caudoviricetes</taxon>
        <taxon>Omegavirus</taxon>
        <taxon>Omegavirus omega</taxon>
    </lineage>
</organism>
<proteinExistence type="predicted"/>
<keyword evidence="2" id="KW-1185">Reference proteome</keyword>
<gene>
    <name evidence="1" type="primary">129</name>
    <name evidence="1" type="ORF">PBI_OMEGA_129</name>
</gene>
<dbReference type="EMBL" id="AY129338">
    <property type="protein sequence ID" value="AAN12769.1"/>
    <property type="molecule type" value="Genomic_DNA"/>
</dbReference>
<name>Q854D9_BPMOM</name>
<dbReference type="RefSeq" id="NP_818427.1">
    <property type="nucleotide sequence ID" value="NC_004688.1"/>
</dbReference>